<dbReference type="PANTHER" id="PTHR47053:SF1">
    <property type="entry name" value="MUREIN DD-ENDOPEPTIDASE MEPH-RELATED"/>
    <property type="match status" value="1"/>
</dbReference>
<dbReference type="Pfam" id="PF00877">
    <property type="entry name" value="NLPC_P60"/>
    <property type="match status" value="1"/>
</dbReference>
<dbReference type="Proteomes" id="UP000194903">
    <property type="component" value="Unassembled WGS sequence"/>
</dbReference>
<dbReference type="OrthoDB" id="9812962at2"/>
<dbReference type="RefSeq" id="WP_055271305.1">
    <property type="nucleotide sequence ID" value="NZ_NHOC01000001.1"/>
</dbReference>
<feature type="domain" description="NlpC/P60" evidence="7">
    <location>
        <begin position="527"/>
        <end position="654"/>
    </location>
</feature>
<keyword evidence="9" id="KW-1185">Reference proteome</keyword>
<evidence type="ECO:0000259" key="7">
    <source>
        <dbReference type="PROSITE" id="PS51935"/>
    </source>
</evidence>
<dbReference type="InterPro" id="IPR000064">
    <property type="entry name" value="NLP_P60_dom"/>
</dbReference>
<sequence>MSKELKAPDKVTQKMTRDGAVAENLTTGETTSISERPQEENYAAPATAAAEKAFQHIGAEVERQAAKGAEKKALDAAQLKTHTSRLQFSEAERATPELQKAIRKSEKAADRLDAARAAIPKQTKIKKERVFDEAKGKAKTRLSFEKTDKPPNGKLRHNPLSRPAQELNNTVHGKIYEVEKENVGVESGHRVELAGEKAGGMAARSAKRSIRSHKLKPYRAAAVAEKKAVKANADFLYQKALHDNPALAHSNPVSRFWQKQRIKKQYAKTLKAGSKVKKTAEATAKAAKKTAQETKRATFFVVRHWKGCLIVGGIAFIVLLLFGGLSSCSLFGGNSGSGLIASSYLSEDADITGAESAYAAMEAELQDMLDNIESEYPGYDEYRVNADEIEHDPYVLISILSAWHEGVFTLDEVQSTLEMLFEKQYILTVEEEVQVRYRTETRTDSEGNPYTVEVPYNYYILHVDLENFNLSHVPVYIMGEEQLSMYAMYMSSLGNRPDLFPQSGYVSKYYENPPADYEVPAALLGSDEKFARLMEEADKYVGFPYVWGGSTPETSFDCSGFVSYVLTNSGLYNTGRLGAQGLYNISTPVSNPQPGDLVFFTGTYDTPGVSHVGIYVGEDGDGSPVMLHCGDPIQYSKLDTSYWQSHFYAYGRLNYN</sequence>
<evidence type="ECO:0000256" key="4">
    <source>
        <dbReference type="ARBA" id="ARBA00022807"/>
    </source>
</evidence>
<dbReference type="PANTHER" id="PTHR47053">
    <property type="entry name" value="MUREIN DD-ENDOPEPTIDASE MEPH-RELATED"/>
    <property type="match status" value="1"/>
</dbReference>
<evidence type="ECO:0000256" key="2">
    <source>
        <dbReference type="ARBA" id="ARBA00022670"/>
    </source>
</evidence>
<feature type="compositionally biased region" description="Polar residues" evidence="5">
    <location>
        <begin position="24"/>
        <end position="35"/>
    </location>
</feature>
<reference evidence="8 9" key="1">
    <citation type="submission" date="2017-05" db="EMBL/GenBank/DDBJ databases">
        <title>Butyricicoccus porcorum sp. nov. a butyrate-producing bacterium from the swine intestinal tract.</title>
        <authorList>
            <person name="Trachsel J."/>
            <person name="Humphrey S."/>
            <person name="Allen H.K."/>
        </authorList>
    </citation>
    <scope>NUCLEOTIDE SEQUENCE [LARGE SCALE GENOMIC DNA]</scope>
    <source>
        <strain evidence="8">BB10</strain>
    </source>
</reference>
<dbReference type="EMBL" id="NHOC01000001">
    <property type="protein sequence ID" value="OUM21761.1"/>
    <property type="molecule type" value="Genomic_DNA"/>
</dbReference>
<proteinExistence type="inferred from homology"/>
<evidence type="ECO:0000313" key="9">
    <source>
        <dbReference type="Proteomes" id="UP000194903"/>
    </source>
</evidence>
<protein>
    <submittedName>
        <fullName evidence="8">Peptidase M23</fullName>
    </submittedName>
</protein>
<keyword evidence="6" id="KW-0472">Membrane</keyword>
<dbReference type="NCBIfam" id="NF045974">
    <property type="entry name" value="conju_CD1108"/>
    <property type="match status" value="1"/>
</dbReference>
<evidence type="ECO:0000256" key="3">
    <source>
        <dbReference type="ARBA" id="ARBA00022801"/>
    </source>
</evidence>
<feature type="region of interest" description="Disordered" evidence="5">
    <location>
        <begin position="1"/>
        <end position="43"/>
    </location>
</feature>
<gene>
    <name evidence="8" type="ORF">CBW42_00595</name>
</gene>
<keyword evidence="2" id="KW-0645">Protease</keyword>
<evidence type="ECO:0000256" key="1">
    <source>
        <dbReference type="ARBA" id="ARBA00007074"/>
    </source>
</evidence>
<comment type="similarity">
    <text evidence="1">Belongs to the peptidase C40 family.</text>
</comment>
<dbReference type="PROSITE" id="PS51935">
    <property type="entry name" value="NLPC_P60"/>
    <property type="match status" value="1"/>
</dbReference>
<dbReference type="InterPro" id="IPR038765">
    <property type="entry name" value="Papain-like_cys_pep_sf"/>
</dbReference>
<feature type="region of interest" description="Disordered" evidence="5">
    <location>
        <begin position="136"/>
        <end position="161"/>
    </location>
</feature>
<keyword evidence="4" id="KW-0788">Thiol protease</keyword>
<accession>A0A252F7L6</accession>
<name>A0A252F7L6_9FIRM</name>
<keyword evidence="6" id="KW-1133">Transmembrane helix</keyword>
<dbReference type="InterPro" id="IPR051202">
    <property type="entry name" value="Peptidase_C40"/>
</dbReference>
<evidence type="ECO:0000313" key="8">
    <source>
        <dbReference type="EMBL" id="OUM21761.1"/>
    </source>
</evidence>
<dbReference type="Gene3D" id="3.90.1720.10">
    <property type="entry name" value="endopeptidase domain like (from Nostoc punctiforme)"/>
    <property type="match status" value="1"/>
</dbReference>
<organism evidence="8 9">
    <name type="scientific">Butyricicoccus porcorum</name>
    <dbReference type="NCBI Taxonomy" id="1945634"/>
    <lineage>
        <taxon>Bacteria</taxon>
        <taxon>Bacillati</taxon>
        <taxon>Bacillota</taxon>
        <taxon>Clostridia</taxon>
        <taxon>Eubacteriales</taxon>
        <taxon>Butyricicoccaceae</taxon>
        <taxon>Butyricicoccus</taxon>
    </lineage>
</organism>
<evidence type="ECO:0000256" key="6">
    <source>
        <dbReference type="SAM" id="Phobius"/>
    </source>
</evidence>
<feature type="transmembrane region" description="Helical" evidence="6">
    <location>
        <begin position="305"/>
        <end position="325"/>
    </location>
</feature>
<comment type="caution">
    <text evidence="8">The sequence shown here is derived from an EMBL/GenBank/DDBJ whole genome shotgun (WGS) entry which is preliminary data.</text>
</comment>
<dbReference type="AlphaFoldDB" id="A0A252F7L6"/>
<dbReference type="SUPFAM" id="SSF54001">
    <property type="entry name" value="Cysteine proteinases"/>
    <property type="match status" value="1"/>
</dbReference>
<dbReference type="GO" id="GO:0008234">
    <property type="term" value="F:cysteine-type peptidase activity"/>
    <property type="evidence" value="ECO:0007669"/>
    <property type="project" value="UniProtKB-KW"/>
</dbReference>
<evidence type="ECO:0000256" key="5">
    <source>
        <dbReference type="SAM" id="MobiDB-lite"/>
    </source>
</evidence>
<feature type="compositionally biased region" description="Basic and acidic residues" evidence="5">
    <location>
        <begin position="136"/>
        <end position="151"/>
    </location>
</feature>
<keyword evidence="3" id="KW-0378">Hydrolase</keyword>
<dbReference type="GO" id="GO:0006508">
    <property type="term" value="P:proteolysis"/>
    <property type="evidence" value="ECO:0007669"/>
    <property type="project" value="UniProtKB-KW"/>
</dbReference>
<feature type="compositionally biased region" description="Basic and acidic residues" evidence="5">
    <location>
        <begin position="1"/>
        <end position="17"/>
    </location>
</feature>
<keyword evidence="6" id="KW-0812">Transmembrane</keyword>